<feature type="coiled-coil region" evidence="1">
    <location>
        <begin position="207"/>
        <end position="257"/>
    </location>
</feature>
<dbReference type="RefSeq" id="WP_005960059.1">
    <property type="nucleotide sequence ID" value="NZ_AFOC01000021.1"/>
</dbReference>
<protein>
    <recommendedName>
        <fullName evidence="2">DUF2326 domain-containing protein</fullName>
    </recommendedName>
</protein>
<evidence type="ECO:0000313" key="3">
    <source>
        <dbReference type="EMBL" id="EGV51928.1"/>
    </source>
</evidence>
<keyword evidence="1" id="KW-0175">Coiled coil</keyword>
<feature type="domain" description="DUF2326" evidence="2">
    <location>
        <begin position="427"/>
        <end position="559"/>
    </location>
</feature>
<dbReference type="Proteomes" id="UP000004491">
    <property type="component" value="Unassembled WGS sequence"/>
</dbReference>
<gene>
    <name evidence="3" type="ORF">Rifp1Sym_au00080</name>
</gene>
<evidence type="ECO:0000259" key="2">
    <source>
        <dbReference type="Pfam" id="PF10088"/>
    </source>
</evidence>
<dbReference type="AlphaFoldDB" id="G2DBR5"/>
<accession>G2DBR5</accession>
<proteinExistence type="predicted"/>
<dbReference type="InterPro" id="IPR027417">
    <property type="entry name" value="P-loop_NTPase"/>
</dbReference>
<organism evidence="3 4">
    <name type="scientific">endosymbiont of Riftia pachyptila</name>
    <name type="common">vent Ph05</name>
    <dbReference type="NCBI Taxonomy" id="1048808"/>
    <lineage>
        <taxon>Bacteria</taxon>
        <taxon>Pseudomonadati</taxon>
        <taxon>Pseudomonadota</taxon>
        <taxon>Gammaproteobacteria</taxon>
        <taxon>sulfur-oxidizing symbionts</taxon>
    </lineage>
</organism>
<reference evidence="3" key="1">
    <citation type="journal article" date="2011" name="ISME J.">
        <title>The endosymbionts of the deep-sea tubeworms Riftia pachyptila and Tevnia jerichonana share an identical physiology as revealed by proteogenomic analyses.</title>
        <authorList>
            <person name="Gardebrecht A."/>
            <person name="Markert S."/>
            <person name="Felbeck H."/>
            <person name="Thuermer A."/>
            <person name="Albrecht D."/>
            <person name="Wollherr A."/>
            <person name="Kabisch J."/>
            <person name="Lehmann R."/>
            <person name="Daniel R."/>
            <person name="Liesegang H."/>
            <person name="Hecker M."/>
            <person name="Sievert S.M."/>
            <person name="Schweder T."/>
        </authorList>
    </citation>
    <scope>NUCLEOTIDE SEQUENCE [LARGE SCALE GENOMIC DNA]</scope>
</reference>
<keyword evidence="4" id="KW-1185">Reference proteome</keyword>
<evidence type="ECO:0000313" key="4">
    <source>
        <dbReference type="Proteomes" id="UP000004491"/>
    </source>
</evidence>
<dbReference type="Pfam" id="PF10088">
    <property type="entry name" value="DUF2326"/>
    <property type="match status" value="1"/>
</dbReference>
<feature type="coiled-coil region" evidence="1">
    <location>
        <begin position="361"/>
        <end position="419"/>
    </location>
</feature>
<comment type="caution">
    <text evidence="3">The sequence shown here is derived from an EMBL/GenBank/DDBJ whole genome shotgun (WGS) entry which is preliminary data.</text>
</comment>
<evidence type="ECO:0000256" key="1">
    <source>
        <dbReference type="SAM" id="Coils"/>
    </source>
</evidence>
<dbReference type="EMBL" id="AFOC01000021">
    <property type="protein sequence ID" value="EGV51928.1"/>
    <property type="molecule type" value="Genomic_DNA"/>
</dbReference>
<dbReference type="Gene3D" id="3.40.50.300">
    <property type="entry name" value="P-loop containing nucleotide triphosphate hydrolases"/>
    <property type="match status" value="1"/>
</dbReference>
<name>G2DBR5_9GAMM</name>
<sequence>MELISLESDFPTFKALTFHKGFNILLAEQHEESGQDKTRNAVGKSTAIDLVSYLLGGNTPPKALRKEDALINAWYGLHYHHKGQKGVIRRCPAKKTKDILFSEDTVNLTSLNRHLQQMLFGLKDGPAYGPTYRACLSYFIRSYFDDYRYAQEDQRKKQGYQINLAFLFGFDWDLIRQHILNEKKKVGMKKLKSLLKSLSLRGYSGDKSALESRAIVLEAEIQDVENDLDNFKVIPEYRELENEAADISAKMRRLSSENSKDRDLLHYVENAMVSEEPPGVDRVNAVYEEAGLLLPGNIRMQLEQVKEFHQRISENRQHHLQRELDAIRNRIAERSDKQSHLQARYSELMRKLSEGGAFDEFRALQERLTEKQSELKDIQQQLENLVELKEQDKLYRKRKQELEDLIEQSVAEQKELKKEVILTFEKISNQLYESAGSLNIRAGEKGLDYEITIKGSGSGGVDKMQVFCFDLTLAIITAKAGRNPGFLIHDSRLFDESDERQVASALALAKEASEANGFQYIVAFNSDRLPQDVLQEYTNQLVSPVLDDTETGGLFGYQF</sequence>
<dbReference type="InterPro" id="IPR018760">
    <property type="entry name" value="DUF2326"/>
</dbReference>